<keyword evidence="2 3" id="KW-0413">Isomerase</keyword>
<dbReference type="FunFam" id="3.40.50.1360:FF:000001">
    <property type="entry name" value="Ribose-5-phosphate isomerase A"/>
    <property type="match status" value="1"/>
</dbReference>
<keyword evidence="5" id="KW-1185">Reference proteome</keyword>
<dbReference type="SUPFAM" id="SSF100950">
    <property type="entry name" value="NagB/RpiA/CoA transferase-like"/>
    <property type="match status" value="1"/>
</dbReference>
<dbReference type="UniPathway" id="UPA00115">
    <property type="reaction ID" value="UER00412"/>
</dbReference>
<evidence type="ECO:0000256" key="1">
    <source>
        <dbReference type="ARBA" id="ARBA00001713"/>
    </source>
</evidence>
<dbReference type="Gene3D" id="3.30.70.260">
    <property type="match status" value="1"/>
</dbReference>
<dbReference type="NCBIfam" id="TIGR00021">
    <property type="entry name" value="rpiA"/>
    <property type="match status" value="1"/>
</dbReference>
<dbReference type="GO" id="GO:0005829">
    <property type="term" value="C:cytosol"/>
    <property type="evidence" value="ECO:0007669"/>
    <property type="project" value="TreeGrafter"/>
</dbReference>
<evidence type="ECO:0000313" key="5">
    <source>
        <dbReference type="Proteomes" id="UP000824988"/>
    </source>
</evidence>
<dbReference type="Pfam" id="PF06026">
    <property type="entry name" value="Rib_5-P_isom_A"/>
    <property type="match status" value="1"/>
</dbReference>
<dbReference type="EMBL" id="AP019782">
    <property type="protein sequence ID" value="BBL72453.1"/>
    <property type="molecule type" value="Genomic_DNA"/>
</dbReference>
<evidence type="ECO:0000256" key="2">
    <source>
        <dbReference type="ARBA" id="ARBA00023235"/>
    </source>
</evidence>
<feature type="binding site" evidence="3">
    <location>
        <begin position="81"/>
        <end position="84"/>
    </location>
    <ligand>
        <name>substrate</name>
    </ligand>
</feature>
<comment type="similarity">
    <text evidence="3">Belongs to the ribose 5-phosphate isomerase family.</text>
</comment>
<dbReference type="CDD" id="cd01398">
    <property type="entry name" value="RPI_A"/>
    <property type="match status" value="1"/>
</dbReference>
<feature type="active site" description="Proton acceptor" evidence="3">
    <location>
        <position position="103"/>
    </location>
</feature>
<dbReference type="GO" id="GO:0004751">
    <property type="term" value="F:ribose-5-phosphate isomerase activity"/>
    <property type="evidence" value="ECO:0007669"/>
    <property type="project" value="UniProtKB-UniRule"/>
</dbReference>
<dbReference type="InterPro" id="IPR020672">
    <property type="entry name" value="Ribose5P_isomerase_typA_subgr"/>
</dbReference>
<dbReference type="AlphaFoldDB" id="A0A8D4VR02"/>
<sequence>MNDKELVARHAASWVEDGMLVGLGTGSTADCFIGELARRRKEEGLQVTAVASSVISAIKARALGLPLVALEQVARLDLYVDGADEVTPELTLLKGRGADLVREKLLATAADRFLVLVDGSKLVSRIGERFAVPVEVMPFAWQMVKRRLESLGGSGDLRPNAAKDGLAVTSHGSLVLDMAFAPALDAETLDNLLCRTPGVVEHGIFRGLASAVLVAADGLVEERWAAVR</sequence>
<dbReference type="Proteomes" id="UP000824988">
    <property type="component" value="Chromosome"/>
</dbReference>
<dbReference type="GO" id="GO:0009052">
    <property type="term" value="P:pentose-phosphate shunt, non-oxidative branch"/>
    <property type="evidence" value="ECO:0007669"/>
    <property type="project" value="UniProtKB-UniRule"/>
</dbReference>
<feature type="binding site" evidence="3">
    <location>
        <begin position="25"/>
        <end position="28"/>
    </location>
    <ligand>
        <name>substrate</name>
    </ligand>
</feature>
<dbReference type="SUPFAM" id="SSF75445">
    <property type="entry name" value="D-ribose-5-phosphate isomerase (RpiA), lid domain"/>
    <property type="match status" value="1"/>
</dbReference>
<feature type="binding site" evidence="3">
    <location>
        <position position="121"/>
    </location>
    <ligand>
        <name>substrate</name>
    </ligand>
</feature>
<proteinExistence type="inferred from homology"/>
<comment type="function">
    <text evidence="3">Catalyzes the reversible conversion of ribose-5-phosphate to ribulose 5-phosphate.</text>
</comment>
<comment type="subunit">
    <text evidence="3">Homodimer.</text>
</comment>
<comment type="catalytic activity">
    <reaction evidence="1 3">
        <text>aldehydo-D-ribose 5-phosphate = D-ribulose 5-phosphate</text>
        <dbReference type="Rhea" id="RHEA:14657"/>
        <dbReference type="ChEBI" id="CHEBI:58121"/>
        <dbReference type="ChEBI" id="CHEBI:58273"/>
        <dbReference type="EC" id="5.3.1.6"/>
    </reaction>
</comment>
<dbReference type="GO" id="GO:0006014">
    <property type="term" value="P:D-ribose metabolic process"/>
    <property type="evidence" value="ECO:0007669"/>
    <property type="project" value="TreeGrafter"/>
</dbReference>
<dbReference type="PANTHER" id="PTHR11934">
    <property type="entry name" value="RIBOSE-5-PHOSPHATE ISOMERASE"/>
    <property type="match status" value="1"/>
</dbReference>
<dbReference type="RefSeq" id="WP_054774311.1">
    <property type="nucleotide sequence ID" value="NZ_AP019782.1"/>
</dbReference>
<protein>
    <recommendedName>
        <fullName evidence="3">Ribose-5-phosphate isomerase A</fullName>
        <ecNumber evidence="3">5.3.1.6</ecNumber>
    </recommendedName>
    <alternativeName>
        <fullName evidence="3">Phosphoriboisomerase A</fullName>
        <shortName evidence="3">PRI</shortName>
    </alternativeName>
</protein>
<gene>
    <name evidence="4" type="primary">rpiA_2</name>
    <name evidence="3" type="synonym">rpiA</name>
    <name evidence="4" type="ORF">MoryE10_30590</name>
</gene>
<dbReference type="HAMAP" id="MF_00170">
    <property type="entry name" value="Rib_5P_isom_A"/>
    <property type="match status" value="1"/>
</dbReference>
<dbReference type="KEGG" id="moz:MoryE10_30590"/>
<organism evidence="4 5">
    <name type="scientific">Methylogaea oryzae</name>
    <dbReference type="NCBI Taxonomy" id="1295382"/>
    <lineage>
        <taxon>Bacteria</taxon>
        <taxon>Pseudomonadati</taxon>
        <taxon>Pseudomonadota</taxon>
        <taxon>Gammaproteobacteria</taxon>
        <taxon>Methylococcales</taxon>
        <taxon>Methylococcaceae</taxon>
        <taxon>Methylogaea</taxon>
    </lineage>
</organism>
<evidence type="ECO:0000256" key="3">
    <source>
        <dbReference type="HAMAP-Rule" id="MF_00170"/>
    </source>
</evidence>
<dbReference type="InterPro" id="IPR037171">
    <property type="entry name" value="NagB/RpiA_transferase-like"/>
</dbReference>
<accession>A0A8D4VR02</accession>
<dbReference type="EC" id="5.3.1.6" evidence="3"/>
<comment type="pathway">
    <text evidence="3">Carbohydrate degradation; pentose phosphate pathway; D-ribose 5-phosphate from D-ribulose 5-phosphate (non-oxidative stage): step 1/1.</text>
</comment>
<feature type="binding site" evidence="3">
    <location>
        <begin position="94"/>
        <end position="97"/>
    </location>
    <ligand>
        <name>substrate</name>
    </ligand>
</feature>
<dbReference type="InterPro" id="IPR004788">
    <property type="entry name" value="Ribose5P_isomerase_type_A"/>
</dbReference>
<reference evidence="4" key="1">
    <citation type="submission" date="2019-06" db="EMBL/GenBank/DDBJ databases">
        <title>Complete genome sequence of Methylogaea oryzae strain JCM16910.</title>
        <authorList>
            <person name="Asakawa S."/>
        </authorList>
    </citation>
    <scope>NUCLEOTIDE SEQUENCE</scope>
    <source>
        <strain evidence="4">E10</strain>
    </source>
</reference>
<dbReference type="Gene3D" id="3.40.50.1360">
    <property type="match status" value="1"/>
</dbReference>
<dbReference type="NCBIfam" id="NF001924">
    <property type="entry name" value="PRK00702.1"/>
    <property type="match status" value="1"/>
</dbReference>
<evidence type="ECO:0000313" key="4">
    <source>
        <dbReference type="EMBL" id="BBL72453.1"/>
    </source>
</evidence>
<name>A0A8D4VR02_9GAMM</name>
<dbReference type="PANTHER" id="PTHR11934:SF0">
    <property type="entry name" value="RIBOSE-5-PHOSPHATE ISOMERASE"/>
    <property type="match status" value="1"/>
</dbReference>